<evidence type="ECO:0000256" key="2">
    <source>
        <dbReference type="ARBA" id="ARBA00004164"/>
    </source>
</evidence>
<dbReference type="GO" id="GO:0005758">
    <property type="term" value="C:mitochondrial intermembrane space"/>
    <property type="evidence" value="ECO:0007669"/>
    <property type="project" value="TreeGrafter"/>
</dbReference>
<evidence type="ECO:0000256" key="7">
    <source>
        <dbReference type="ARBA" id="ARBA00023010"/>
    </source>
</evidence>
<sequence>MAHAYAWVDKHDNHIRRDKQTTKTEQWVLEQRVYFNHTQPQPARVKAQRQKAWDEVVYTQEVEEDDWTRRETDIRRRVMQRELERARIVQEELRRTEERIRMKREAERQKMAEERANLYLEKRAREKREQERLDKTIVNAWTRYETRWAAMQASSDMLTFSNIPWPLPSPPNAPEEMSPADIASFLLSPLHSKSQTRKERIRIAQLRWHPDRFRKFMSRIADSDKAKVEDGVGIVARCLNNICLHTRVSPSTSSTRLSLGLGVSAAAAATYLTWRLTSDNYRIALDGPQAGQLPGSKKTPLASTSNTGVSPSTETPMDPHKDAIPTSDEPKNETNTESSAAGQEQGQEDASESNGSNGGAFNPETGEINWDCPCLGGMAHGPCGLQFREAFSCFVFSEAEPKGMDCVEKFQAMQDCFRAHPEVYADEIADDEKENTPTSSEEASSSPEAGKDEALPIQTSTDISLDDTPGSSTSSASS</sequence>
<evidence type="ECO:0000313" key="14">
    <source>
        <dbReference type="EMBL" id="KIL66280.1"/>
    </source>
</evidence>
<organism evidence="14 15">
    <name type="scientific">Amanita muscaria (strain Koide BX008)</name>
    <dbReference type="NCBI Taxonomy" id="946122"/>
    <lineage>
        <taxon>Eukaryota</taxon>
        <taxon>Fungi</taxon>
        <taxon>Dikarya</taxon>
        <taxon>Basidiomycota</taxon>
        <taxon>Agaricomycotina</taxon>
        <taxon>Agaricomycetes</taxon>
        <taxon>Agaricomycetidae</taxon>
        <taxon>Agaricales</taxon>
        <taxon>Pluteineae</taxon>
        <taxon>Amanitaceae</taxon>
        <taxon>Amanita</taxon>
    </lineage>
</organism>
<dbReference type="GO" id="GO:0015035">
    <property type="term" value="F:protein-disulfide reductase activity"/>
    <property type="evidence" value="ECO:0007669"/>
    <property type="project" value="InterPro"/>
</dbReference>
<evidence type="ECO:0000256" key="13">
    <source>
        <dbReference type="SAM" id="MobiDB-lite"/>
    </source>
</evidence>
<dbReference type="Proteomes" id="UP000054549">
    <property type="component" value="Unassembled WGS sequence"/>
</dbReference>
<name>A0A0C2SSH3_AMAMK</name>
<dbReference type="OrthoDB" id="412109at2759"/>
<keyword evidence="5" id="KW-0653">Protein transport</keyword>
<comment type="subcellular location">
    <subcellularLocation>
        <location evidence="2">Mitochondrion inner membrane</location>
        <topology evidence="2">Single-pass type II membrane protein</topology>
        <orientation evidence="2">Intermembrane side</orientation>
    </subcellularLocation>
</comment>
<feature type="compositionally biased region" description="Low complexity" evidence="13">
    <location>
        <begin position="436"/>
        <end position="448"/>
    </location>
</feature>
<feature type="compositionally biased region" description="Polar residues" evidence="13">
    <location>
        <begin position="301"/>
        <end position="315"/>
    </location>
</feature>
<feature type="compositionally biased region" description="Polar residues" evidence="13">
    <location>
        <begin position="335"/>
        <end position="345"/>
    </location>
</feature>
<evidence type="ECO:0000256" key="6">
    <source>
        <dbReference type="ARBA" id="ARBA00023002"/>
    </source>
</evidence>
<evidence type="ECO:0000313" key="15">
    <source>
        <dbReference type="Proteomes" id="UP000054549"/>
    </source>
</evidence>
<keyword evidence="15" id="KW-1185">Reference proteome</keyword>
<dbReference type="HOGENOM" id="CLU_571035_0_0_1"/>
<keyword evidence="7" id="KW-0811">Translocation</keyword>
<keyword evidence="6" id="KW-0560">Oxidoreductase</keyword>
<keyword evidence="4" id="KW-0813">Transport</keyword>
<evidence type="ECO:0000256" key="4">
    <source>
        <dbReference type="ARBA" id="ARBA00022448"/>
    </source>
</evidence>
<accession>A0A0C2SSH3</accession>
<feature type="compositionally biased region" description="Basic and acidic residues" evidence="13">
    <location>
        <begin position="317"/>
        <end position="334"/>
    </location>
</feature>
<dbReference type="PANTHER" id="PTHR21622:SF0">
    <property type="entry name" value="COILED-COIL-HELIX-COILED-COIL-HELIX DOMAIN CONTAINING 4"/>
    <property type="match status" value="1"/>
</dbReference>
<dbReference type="PANTHER" id="PTHR21622">
    <property type="entry name" value="COILED-COIL-HELIX-COILED-COIL-HELIX DOMAIN CONTAINING 4"/>
    <property type="match status" value="1"/>
</dbReference>
<keyword evidence="8" id="KW-0496">Mitochondrion</keyword>
<dbReference type="PROSITE" id="PS51808">
    <property type="entry name" value="CHCH"/>
    <property type="match status" value="1"/>
</dbReference>
<evidence type="ECO:0000256" key="11">
    <source>
        <dbReference type="ARBA" id="ARBA00033150"/>
    </source>
</evidence>
<evidence type="ECO:0000256" key="3">
    <source>
        <dbReference type="ARBA" id="ARBA00013714"/>
    </source>
</evidence>
<dbReference type="CDD" id="cd22249">
    <property type="entry name" value="UDM1_RNF168_RNF169-like"/>
    <property type="match status" value="1"/>
</dbReference>
<dbReference type="AlphaFoldDB" id="A0A0C2SSH3"/>
<keyword evidence="12" id="KW-0175">Coiled coil</keyword>
<dbReference type="GO" id="GO:0005743">
    <property type="term" value="C:mitochondrial inner membrane"/>
    <property type="evidence" value="ECO:0007669"/>
    <property type="project" value="UniProtKB-SubCell"/>
</dbReference>
<evidence type="ECO:0000256" key="8">
    <source>
        <dbReference type="ARBA" id="ARBA00023128"/>
    </source>
</evidence>
<keyword evidence="10" id="KW-0676">Redox-active center</keyword>
<dbReference type="InParanoid" id="A0A0C2SSH3"/>
<feature type="region of interest" description="Disordered" evidence="13">
    <location>
        <begin position="287"/>
        <end position="364"/>
    </location>
</feature>
<gene>
    <name evidence="14" type="ORF">M378DRAFT_186088</name>
</gene>
<evidence type="ECO:0000256" key="1">
    <source>
        <dbReference type="ARBA" id="ARBA00001973"/>
    </source>
</evidence>
<dbReference type="Gene3D" id="1.10.287.2900">
    <property type="match status" value="1"/>
</dbReference>
<protein>
    <recommendedName>
        <fullName evidence="3">Mitochondrial intermembrane space import and assembly protein 40</fullName>
    </recommendedName>
    <alternativeName>
        <fullName evidence="11">Mitochondrial import inner membrane translocase TIM40</fullName>
    </alternativeName>
</protein>
<feature type="coiled-coil region" evidence="12">
    <location>
        <begin position="76"/>
        <end position="106"/>
    </location>
</feature>
<dbReference type="InterPro" id="IPR039289">
    <property type="entry name" value="CHCHD4"/>
</dbReference>
<proteinExistence type="predicted"/>
<dbReference type="GO" id="GO:0045041">
    <property type="term" value="P:protein import into mitochondrial intermembrane space"/>
    <property type="evidence" value="ECO:0007669"/>
    <property type="project" value="InterPro"/>
</dbReference>
<evidence type="ECO:0000256" key="10">
    <source>
        <dbReference type="ARBA" id="ARBA00023284"/>
    </source>
</evidence>
<evidence type="ECO:0000256" key="5">
    <source>
        <dbReference type="ARBA" id="ARBA00022927"/>
    </source>
</evidence>
<dbReference type="STRING" id="946122.A0A0C2SSH3"/>
<feature type="region of interest" description="Disordered" evidence="13">
    <location>
        <begin position="427"/>
        <end position="478"/>
    </location>
</feature>
<dbReference type="EMBL" id="KN818237">
    <property type="protein sequence ID" value="KIL66280.1"/>
    <property type="molecule type" value="Genomic_DNA"/>
</dbReference>
<comment type="cofactor">
    <cofactor evidence="1">
        <name>Cu(2+)</name>
        <dbReference type="ChEBI" id="CHEBI:29036"/>
    </cofactor>
</comment>
<reference evidence="14 15" key="1">
    <citation type="submission" date="2014-04" db="EMBL/GenBank/DDBJ databases">
        <title>Evolutionary Origins and Diversification of the Mycorrhizal Mutualists.</title>
        <authorList>
            <consortium name="DOE Joint Genome Institute"/>
            <consortium name="Mycorrhizal Genomics Consortium"/>
            <person name="Kohler A."/>
            <person name="Kuo A."/>
            <person name="Nagy L.G."/>
            <person name="Floudas D."/>
            <person name="Copeland A."/>
            <person name="Barry K.W."/>
            <person name="Cichocki N."/>
            <person name="Veneault-Fourrey C."/>
            <person name="LaButti K."/>
            <person name="Lindquist E.A."/>
            <person name="Lipzen A."/>
            <person name="Lundell T."/>
            <person name="Morin E."/>
            <person name="Murat C."/>
            <person name="Riley R."/>
            <person name="Ohm R."/>
            <person name="Sun H."/>
            <person name="Tunlid A."/>
            <person name="Henrissat B."/>
            <person name="Grigoriev I.V."/>
            <person name="Hibbett D.S."/>
            <person name="Martin F."/>
        </authorList>
    </citation>
    <scope>NUCLEOTIDE SEQUENCE [LARGE SCALE GENOMIC DNA]</scope>
    <source>
        <strain evidence="14 15">Koide BX008</strain>
    </source>
</reference>
<evidence type="ECO:0000256" key="9">
    <source>
        <dbReference type="ARBA" id="ARBA00023157"/>
    </source>
</evidence>
<evidence type="ECO:0000256" key="12">
    <source>
        <dbReference type="SAM" id="Coils"/>
    </source>
</evidence>
<keyword evidence="9" id="KW-1015">Disulfide bond</keyword>